<gene>
    <name evidence="7" type="ORF">AX760_10510</name>
</gene>
<evidence type="ECO:0000256" key="6">
    <source>
        <dbReference type="RuleBase" id="RU363058"/>
    </source>
</evidence>
<dbReference type="OrthoDB" id="9779554at2"/>
<evidence type="ECO:0000256" key="2">
    <source>
        <dbReference type="ARBA" id="ARBA00022448"/>
    </source>
</evidence>
<dbReference type="EMBL" id="LSRP01000024">
    <property type="protein sequence ID" value="OJG00587.1"/>
    <property type="molecule type" value="Genomic_DNA"/>
</dbReference>
<proteinExistence type="inferred from homology"/>
<dbReference type="AlphaFoldDB" id="A0A657LYV7"/>
<dbReference type="RefSeq" id="WP_071831419.1">
    <property type="nucleotide sequence ID" value="NZ_LSRP01000024.1"/>
</dbReference>
<reference evidence="7 8" key="1">
    <citation type="submission" date="2016-02" db="EMBL/GenBank/DDBJ databases">
        <title>Genome sequencing of a beta-galactosidase producing bacteria Rhizobium sp. 59.</title>
        <authorList>
            <person name="Wang D."/>
            <person name="Kot W."/>
            <person name="Qin Y."/>
            <person name="Hansen L."/>
            <person name="Naqvi K."/>
            <person name="Rensing C."/>
        </authorList>
    </citation>
    <scope>NUCLEOTIDE SEQUENCE [LARGE SCALE GENOMIC DNA]</scope>
    <source>
        <strain evidence="7 8">59</strain>
    </source>
</reference>
<dbReference type="PANTHER" id="PTHR11101">
    <property type="entry name" value="PHOSPHATE TRANSPORTER"/>
    <property type="match status" value="1"/>
</dbReference>
<comment type="caution">
    <text evidence="7">The sequence shown here is derived from an EMBL/GenBank/DDBJ whole genome shotgun (WGS) entry which is preliminary data.</text>
</comment>
<dbReference type="Pfam" id="PF01384">
    <property type="entry name" value="PHO4"/>
    <property type="match status" value="1"/>
</dbReference>
<name>A0A657LYV7_9HYPH</name>
<keyword evidence="3 6" id="KW-0812">Transmembrane</keyword>
<keyword evidence="6" id="KW-0592">Phosphate transport</keyword>
<evidence type="ECO:0000256" key="3">
    <source>
        <dbReference type="ARBA" id="ARBA00022692"/>
    </source>
</evidence>
<comment type="similarity">
    <text evidence="6">Belongs to the inorganic phosphate transporter (PiT) (TC 2.A.20) family.</text>
</comment>
<feature type="transmembrane region" description="Helical" evidence="6">
    <location>
        <begin position="101"/>
        <end position="119"/>
    </location>
</feature>
<feature type="transmembrane region" description="Helical" evidence="6">
    <location>
        <begin position="349"/>
        <end position="368"/>
    </location>
</feature>
<dbReference type="Proteomes" id="UP000182661">
    <property type="component" value="Unassembled WGS sequence"/>
</dbReference>
<feature type="transmembrane region" description="Helical" evidence="6">
    <location>
        <begin position="171"/>
        <end position="191"/>
    </location>
</feature>
<evidence type="ECO:0000313" key="8">
    <source>
        <dbReference type="Proteomes" id="UP000182661"/>
    </source>
</evidence>
<dbReference type="GO" id="GO:0005315">
    <property type="term" value="F:phosphate transmembrane transporter activity"/>
    <property type="evidence" value="ECO:0007669"/>
    <property type="project" value="InterPro"/>
</dbReference>
<feature type="transmembrane region" description="Helical" evidence="6">
    <location>
        <begin position="260"/>
        <end position="282"/>
    </location>
</feature>
<keyword evidence="2 6" id="KW-0813">Transport</keyword>
<feature type="transmembrane region" description="Helical" evidence="6">
    <location>
        <begin position="61"/>
        <end position="80"/>
    </location>
</feature>
<feature type="transmembrane region" description="Helical" evidence="6">
    <location>
        <begin position="197"/>
        <end position="222"/>
    </location>
</feature>
<feature type="transmembrane region" description="Helical" evidence="6">
    <location>
        <begin position="234"/>
        <end position="254"/>
    </location>
</feature>
<comment type="subcellular location">
    <subcellularLocation>
        <location evidence="1 6">Membrane</location>
        <topology evidence="1 6">Multi-pass membrane protein</topology>
    </subcellularLocation>
</comment>
<accession>A0A657LYV7</accession>
<keyword evidence="5 6" id="KW-0472">Membrane</keyword>
<keyword evidence="8" id="KW-1185">Reference proteome</keyword>
<feature type="transmembrane region" description="Helical" evidence="6">
    <location>
        <begin position="471"/>
        <end position="500"/>
    </location>
</feature>
<feature type="transmembrane region" description="Helical" evidence="6">
    <location>
        <begin position="388"/>
        <end position="407"/>
    </location>
</feature>
<evidence type="ECO:0000256" key="1">
    <source>
        <dbReference type="ARBA" id="ARBA00004141"/>
    </source>
</evidence>
<dbReference type="GO" id="GO:0035435">
    <property type="term" value="P:phosphate ion transmembrane transport"/>
    <property type="evidence" value="ECO:0007669"/>
    <property type="project" value="TreeGrafter"/>
</dbReference>
<feature type="transmembrane region" description="Helical" evidence="6">
    <location>
        <begin position="34"/>
        <end position="55"/>
    </location>
</feature>
<dbReference type="PANTHER" id="PTHR11101:SF80">
    <property type="entry name" value="PHOSPHATE TRANSPORTER"/>
    <property type="match status" value="1"/>
</dbReference>
<sequence length="501" mass="52963">MGKPLPSLEKPTLDKDLDKVTFAEEASHHVLKPWAGLGLGLIFVLSSMLFAAAYISEQPAFLMIIAAAALAGYMAMNIGANDVTNNVGAAVGSKAITMTTALVIAAIFEIAGAVFAGGRVVSTIGGGIINTAVMPTGEVYAWVMMAALLSAAVWINIATWSGAPISTTHSIIGGILGAGIAAAGVSAVHWWSLAGIAASWMVSPLLGGGIAAALLAFIKIFITYRDDRITRAVFWMPILIAAMTGAFTAYFSVIGLENVIHLNLSTGIYIGLAVALATLLITRPWIRRQAKGLEDRNQSLRKLFKAPLILSAALLSFAHGANDVSNVVGPLSAIVASVNGLAVSDTTAVPLWEILIGALGISCGILLFGPKLIRVVGQEITKLNPMRAFCVALATATTVLIATALGLPVSTTHTAVGAVFGIGFFREWFTRNSKLRLEYVRRKTGQTDFQRLIEESPDERHRRQLVRRSHFMTIIAAWVITVPASALLSAGVYVLFAAIFI</sequence>
<organism evidence="7 8">
    <name type="scientific">Pararhizobium antarcticum</name>
    <dbReference type="NCBI Taxonomy" id="1798805"/>
    <lineage>
        <taxon>Bacteria</taxon>
        <taxon>Pseudomonadati</taxon>
        <taxon>Pseudomonadota</taxon>
        <taxon>Alphaproteobacteria</taxon>
        <taxon>Hyphomicrobiales</taxon>
        <taxon>Rhizobiaceae</taxon>
        <taxon>Rhizobium/Agrobacterium group</taxon>
        <taxon>Pararhizobium</taxon>
    </lineage>
</organism>
<feature type="transmembrane region" description="Helical" evidence="6">
    <location>
        <begin position="139"/>
        <end position="159"/>
    </location>
</feature>
<evidence type="ECO:0000256" key="4">
    <source>
        <dbReference type="ARBA" id="ARBA00022989"/>
    </source>
</evidence>
<evidence type="ECO:0000313" key="7">
    <source>
        <dbReference type="EMBL" id="OJG00587.1"/>
    </source>
</evidence>
<protein>
    <recommendedName>
        <fullName evidence="6">Phosphate transporter</fullName>
    </recommendedName>
</protein>
<keyword evidence="4 6" id="KW-1133">Transmembrane helix</keyword>
<evidence type="ECO:0000256" key="5">
    <source>
        <dbReference type="ARBA" id="ARBA00023136"/>
    </source>
</evidence>
<dbReference type="GO" id="GO:0016020">
    <property type="term" value="C:membrane"/>
    <property type="evidence" value="ECO:0007669"/>
    <property type="project" value="UniProtKB-SubCell"/>
</dbReference>
<dbReference type="InterPro" id="IPR001204">
    <property type="entry name" value="Phos_transporter"/>
</dbReference>